<keyword evidence="8" id="KW-1185">Reference proteome</keyword>
<name>A0ABY6GH90_9BURK</name>
<dbReference type="InterPro" id="IPR027444">
    <property type="entry name" value="H-NS_C_dom"/>
</dbReference>
<protein>
    <submittedName>
        <fullName evidence="7">H-NS histone family protein</fullName>
    </submittedName>
</protein>
<dbReference type="Gene3D" id="4.10.430.30">
    <property type="match status" value="1"/>
</dbReference>
<geneLocation type="plasmid" evidence="7 8">
    <name>unnamed2</name>
</geneLocation>
<feature type="domain" description="DNA-binding protein H-NS-like C-terminal" evidence="5">
    <location>
        <begin position="58"/>
        <end position="97"/>
    </location>
</feature>
<evidence type="ECO:0000313" key="7">
    <source>
        <dbReference type="EMBL" id="UYG54015.1"/>
    </source>
</evidence>
<dbReference type="EMBL" id="CP106883">
    <property type="protein sequence ID" value="UYG53977.1"/>
    <property type="molecule type" value="Genomic_DNA"/>
</dbReference>
<accession>A0ABY6GH90</accession>
<dbReference type="RefSeq" id="WP_231045136.1">
    <property type="nucleotide sequence ID" value="NZ_CP106883.1"/>
</dbReference>
<dbReference type="SUPFAM" id="SSF81273">
    <property type="entry name" value="H-NS histone-like proteins"/>
    <property type="match status" value="1"/>
</dbReference>
<dbReference type="EMBL" id="CP106883">
    <property type="protein sequence ID" value="UYG54015.1"/>
    <property type="molecule type" value="Genomic_DNA"/>
</dbReference>
<gene>
    <name evidence="7" type="ORF">M9799_20005</name>
    <name evidence="6" type="ORF">M9799_20445</name>
</gene>
<dbReference type="PANTHER" id="PTHR38097">
    <property type="match status" value="1"/>
</dbReference>
<evidence type="ECO:0000313" key="8">
    <source>
        <dbReference type="Proteomes" id="UP001162800"/>
    </source>
</evidence>
<comment type="similarity">
    <text evidence="2">Belongs to the histone-like protein H-NS family.</text>
</comment>
<dbReference type="SMART" id="SM00528">
    <property type="entry name" value="HNS"/>
    <property type="match status" value="1"/>
</dbReference>
<evidence type="ECO:0000256" key="4">
    <source>
        <dbReference type="ARBA" id="ARBA00023125"/>
    </source>
</evidence>
<evidence type="ECO:0000259" key="5">
    <source>
        <dbReference type="SMART" id="SM00528"/>
    </source>
</evidence>
<organism evidence="7 8">
    <name type="scientific">Comamonas endophytica</name>
    <dbReference type="NCBI Taxonomy" id="2949090"/>
    <lineage>
        <taxon>Bacteria</taxon>
        <taxon>Pseudomonadati</taxon>
        <taxon>Pseudomonadota</taxon>
        <taxon>Betaproteobacteria</taxon>
        <taxon>Burkholderiales</taxon>
        <taxon>Comamonadaceae</taxon>
        <taxon>Comamonas</taxon>
    </lineage>
</organism>
<dbReference type="PANTHER" id="PTHR38097:SF2">
    <property type="entry name" value="DNA-BINDING PROTEIN STPA"/>
    <property type="match status" value="1"/>
</dbReference>
<keyword evidence="7" id="KW-0614">Plasmid</keyword>
<keyword evidence="3" id="KW-0963">Cytoplasm</keyword>
<dbReference type="Proteomes" id="UP001162800">
    <property type="component" value="Plasmid unnamed2"/>
</dbReference>
<keyword evidence="4" id="KW-0238">DNA-binding</keyword>
<evidence type="ECO:0000256" key="3">
    <source>
        <dbReference type="ARBA" id="ARBA00022490"/>
    </source>
</evidence>
<dbReference type="Pfam" id="PF00816">
    <property type="entry name" value="Histone_HNS"/>
    <property type="match status" value="1"/>
</dbReference>
<evidence type="ECO:0000256" key="1">
    <source>
        <dbReference type="ARBA" id="ARBA00004453"/>
    </source>
</evidence>
<sequence>MQTTYKELMAQRDALEQQIQAARKAELDEAVSKVRSIVAEYSLTAEDVFAPARGQRKASAGHKVEAKYRNPATGDTWTGRGKAPKWIANEDRQKFLIQTSAA</sequence>
<proteinExistence type="inferred from homology"/>
<evidence type="ECO:0000313" key="6">
    <source>
        <dbReference type="EMBL" id="UYG53977.1"/>
    </source>
</evidence>
<reference evidence="7" key="1">
    <citation type="submission" date="2022-09" db="EMBL/GenBank/DDBJ databases">
        <title>The complete genome of Acidovorax sp. 5MLIR.</title>
        <authorList>
            <person name="Liu L."/>
            <person name="Yue J."/>
            <person name="Yang F."/>
            <person name="Yuan J."/>
            <person name="Li L."/>
        </authorList>
    </citation>
    <scope>NUCLEOTIDE SEQUENCE</scope>
    <source>
        <strain evidence="7">5MLIR</strain>
        <plasmid evidence="7">unnamed2</plasmid>
    </source>
</reference>
<evidence type="ECO:0000256" key="2">
    <source>
        <dbReference type="ARBA" id="ARBA00010610"/>
    </source>
</evidence>
<comment type="subcellular location">
    <subcellularLocation>
        <location evidence="1">Cytoplasm</location>
        <location evidence="1">Nucleoid</location>
    </subcellularLocation>
</comment>